<feature type="binding site" evidence="5">
    <location>
        <begin position="200"/>
        <end position="203"/>
    </location>
    <ligand>
        <name>substrate</name>
    </ligand>
</feature>
<dbReference type="Proteomes" id="UP000238348">
    <property type="component" value="Chromosome"/>
</dbReference>
<dbReference type="NCBIfam" id="TIGR00536">
    <property type="entry name" value="hemK_fam"/>
    <property type="match status" value="1"/>
</dbReference>
<sequence length="294" mass="31129">MTKPDVEPQSEAWTIRRVIAWASGDLKKRGASSARLDAELLLGKVLGLDRVGLLIDADRPLDKAELAAYRDLHQRRRAGEPVAYLLGVREFYGRPFRVDPRVLIPRPDTEILVEVGLARTRHIALAARVLDLCTGSGCVAISLACERPTSRVLGVDISAGALAVARENALRLGAVNAGFLRADLFAGLPSGLRFDLITANPPYIPDGDVDSLQVDIRGYEPHLALVGGADGLDVTRRIVAGAPALLAGGGVLAVEVEAGKAGAVAELFARAGFRDVVKSLDYGGHERVVAGALP</sequence>
<dbReference type="InterPro" id="IPR029063">
    <property type="entry name" value="SAM-dependent_MTases_sf"/>
</dbReference>
<comment type="similarity">
    <text evidence="5">Belongs to the protein N5-glutamine methyltransferase family. PrmC subfamily.</text>
</comment>
<name>A0A2L0F9W6_SORCE</name>
<organism evidence="8 9">
    <name type="scientific">Sorangium cellulosum</name>
    <name type="common">Polyangium cellulosum</name>
    <dbReference type="NCBI Taxonomy" id="56"/>
    <lineage>
        <taxon>Bacteria</taxon>
        <taxon>Pseudomonadati</taxon>
        <taxon>Myxococcota</taxon>
        <taxon>Polyangia</taxon>
        <taxon>Polyangiales</taxon>
        <taxon>Polyangiaceae</taxon>
        <taxon>Sorangium</taxon>
    </lineage>
</organism>
<dbReference type="CDD" id="cd02440">
    <property type="entry name" value="AdoMet_MTases"/>
    <property type="match status" value="1"/>
</dbReference>
<dbReference type="Gene3D" id="1.10.8.10">
    <property type="entry name" value="DNA helicase RuvA subunit, C-terminal domain"/>
    <property type="match status" value="1"/>
</dbReference>
<keyword evidence="2 5" id="KW-0808">Transferase</keyword>
<dbReference type="InterPro" id="IPR004556">
    <property type="entry name" value="HemK-like"/>
</dbReference>
<dbReference type="OrthoDB" id="9800643at2"/>
<dbReference type="NCBIfam" id="TIGR03534">
    <property type="entry name" value="RF_mod_PrmC"/>
    <property type="match status" value="1"/>
</dbReference>
<dbReference type="PANTHER" id="PTHR18895:SF74">
    <property type="entry name" value="MTRF1L RELEASE FACTOR GLUTAMINE METHYLTRANSFERASE"/>
    <property type="match status" value="1"/>
</dbReference>
<dbReference type="HAMAP" id="MF_02126">
    <property type="entry name" value="RF_methyltr_PrmC"/>
    <property type="match status" value="1"/>
</dbReference>
<dbReference type="Gene3D" id="3.40.50.150">
    <property type="entry name" value="Vaccinia Virus protein VP39"/>
    <property type="match status" value="1"/>
</dbReference>
<comment type="caution">
    <text evidence="5">Lacks conserved residue(s) required for the propagation of feature annotation.</text>
</comment>
<dbReference type="InterPro" id="IPR050320">
    <property type="entry name" value="N5-glutamine_MTase"/>
</dbReference>
<keyword evidence="1 5" id="KW-0489">Methyltransferase</keyword>
<dbReference type="InterPro" id="IPR007848">
    <property type="entry name" value="Small_mtfrase_dom"/>
</dbReference>
<evidence type="ECO:0000259" key="7">
    <source>
        <dbReference type="Pfam" id="PF17827"/>
    </source>
</evidence>
<feature type="domain" description="Release factor glutamine methyltransferase N-terminal" evidence="7">
    <location>
        <begin position="18"/>
        <end position="87"/>
    </location>
</feature>
<dbReference type="GO" id="GO:0032259">
    <property type="term" value="P:methylation"/>
    <property type="evidence" value="ECO:0007669"/>
    <property type="project" value="UniProtKB-KW"/>
</dbReference>
<protein>
    <recommendedName>
        <fullName evidence="5">Release factor glutamine methyltransferase</fullName>
        <shortName evidence="5">RF MTase</shortName>
        <ecNumber evidence="5">2.1.1.297</ecNumber>
    </recommendedName>
    <alternativeName>
        <fullName evidence="5">N5-glutamine methyltransferase PrmC</fullName>
    </alternativeName>
    <alternativeName>
        <fullName evidence="5">Protein-(glutamine-N5) MTase PrmC</fullName>
    </alternativeName>
    <alternativeName>
        <fullName evidence="5">Protein-glutamine N-methyltransferase PrmC</fullName>
    </alternativeName>
</protein>
<comment type="function">
    <text evidence="5">Methylates the class 1 translation termination release factors RF1/PrfA and RF2/PrfB on the glutamine residue of the universally conserved GGQ motif.</text>
</comment>
<gene>
    <name evidence="5" type="primary">prmC</name>
    <name evidence="8" type="ORF">SOCE26_098670</name>
</gene>
<dbReference type="Pfam" id="PF05175">
    <property type="entry name" value="MTS"/>
    <property type="match status" value="1"/>
</dbReference>
<evidence type="ECO:0000256" key="3">
    <source>
        <dbReference type="ARBA" id="ARBA00022691"/>
    </source>
</evidence>
<evidence type="ECO:0000259" key="6">
    <source>
        <dbReference type="Pfam" id="PF05175"/>
    </source>
</evidence>
<dbReference type="RefSeq" id="WP_104986209.1">
    <property type="nucleotide sequence ID" value="NZ_CP012673.1"/>
</dbReference>
<dbReference type="EMBL" id="CP012673">
    <property type="protein sequence ID" value="AUX48333.1"/>
    <property type="molecule type" value="Genomic_DNA"/>
</dbReference>
<evidence type="ECO:0000256" key="1">
    <source>
        <dbReference type="ARBA" id="ARBA00022603"/>
    </source>
</evidence>
<keyword evidence="3 5" id="KW-0949">S-adenosyl-L-methionine</keyword>
<evidence type="ECO:0000256" key="2">
    <source>
        <dbReference type="ARBA" id="ARBA00022679"/>
    </source>
</evidence>
<feature type="domain" description="Methyltransferase small" evidence="6">
    <location>
        <begin position="125"/>
        <end position="207"/>
    </location>
</feature>
<dbReference type="InterPro" id="IPR019874">
    <property type="entry name" value="RF_methyltr_PrmC"/>
</dbReference>
<evidence type="ECO:0000313" key="9">
    <source>
        <dbReference type="Proteomes" id="UP000238348"/>
    </source>
</evidence>
<dbReference type="InterPro" id="IPR040758">
    <property type="entry name" value="PrmC_N"/>
</dbReference>
<feature type="binding site" evidence="5">
    <location>
        <position position="156"/>
    </location>
    <ligand>
        <name>S-adenosyl-L-methionine</name>
        <dbReference type="ChEBI" id="CHEBI:59789"/>
    </ligand>
</feature>
<dbReference type="PANTHER" id="PTHR18895">
    <property type="entry name" value="HEMK METHYLTRANSFERASE"/>
    <property type="match status" value="1"/>
</dbReference>
<dbReference type="AlphaFoldDB" id="A0A2L0F9W6"/>
<dbReference type="GO" id="GO:0102559">
    <property type="term" value="F:peptide chain release factor N(5)-glutamine methyltransferase activity"/>
    <property type="evidence" value="ECO:0007669"/>
    <property type="project" value="UniProtKB-EC"/>
</dbReference>
<evidence type="ECO:0000313" key="8">
    <source>
        <dbReference type="EMBL" id="AUX48333.1"/>
    </source>
</evidence>
<proteinExistence type="inferred from homology"/>
<dbReference type="Pfam" id="PF17827">
    <property type="entry name" value="PrmC_N"/>
    <property type="match status" value="1"/>
</dbReference>
<evidence type="ECO:0000256" key="4">
    <source>
        <dbReference type="ARBA" id="ARBA00048391"/>
    </source>
</evidence>
<dbReference type="SUPFAM" id="SSF53335">
    <property type="entry name" value="S-adenosyl-L-methionine-dependent methyltransferases"/>
    <property type="match status" value="1"/>
</dbReference>
<feature type="binding site" evidence="5">
    <location>
        <position position="200"/>
    </location>
    <ligand>
        <name>S-adenosyl-L-methionine</name>
        <dbReference type="ChEBI" id="CHEBI:59789"/>
    </ligand>
</feature>
<reference evidence="8 9" key="1">
    <citation type="submission" date="2015-09" db="EMBL/GenBank/DDBJ databases">
        <title>Sorangium comparison.</title>
        <authorList>
            <person name="Zaburannyi N."/>
            <person name="Bunk B."/>
            <person name="Overmann J."/>
            <person name="Mueller R."/>
        </authorList>
    </citation>
    <scope>NUCLEOTIDE SEQUENCE [LARGE SCALE GENOMIC DNA]</scope>
    <source>
        <strain evidence="8 9">So ce26</strain>
    </source>
</reference>
<evidence type="ECO:0000256" key="5">
    <source>
        <dbReference type="HAMAP-Rule" id="MF_02126"/>
    </source>
</evidence>
<comment type="catalytic activity">
    <reaction evidence="4 5">
        <text>L-glutaminyl-[peptide chain release factor] + S-adenosyl-L-methionine = N(5)-methyl-L-glutaminyl-[peptide chain release factor] + S-adenosyl-L-homocysteine + H(+)</text>
        <dbReference type="Rhea" id="RHEA:42896"/>
        <dbReference type="Rhea" id="RHEA-COMP:10271"/>
        <dbReference type="Rhea" id="RHEA-COMP:10272"/>
        <dbReference type="ChEBI" id="CHEBI:15378"/>
        <dbReference type="ChEBI" id="CHEBI:30011"/>
        <dbReference type="ChEBI" id="CHEBI:57856"/>
        <dbReference type="ChEBI" id="CHEBI:59789"/>
        <dbReference type="ChEBI" id="CHEBI:61891"/>
        <dbReference type="EC" id="2.1.1.297"/>
    </reaction>
</comment>
<dbReference type="EC" id="2.1.1.297" evidence="5"/>
<accession>A0A2L0F9W6</accession>